<dbReference type="InterPro" id="IPR034100">
    <property type="entry name" value="Sm_F"/>
</dbReference>
<keyword evidence="15" id="KW-1185">Reference proteome</keyword>
<organism evidence="14 15">
    <name type="scientific">Gasterosteus aculeatus aculeatus</name>
    <name type="common">three-spined stickleback</name>
    <dbReference type="NCBI Taxonomy" id="481459"/>
    <lineage>
        <taxon>Eukaryota</taxon>
        <taxon>Metazoa</taxon>
        <taxon>Chordata</taxon>
        <taxon>Craniata</taxon>
        <taxon>Vertebrata</taxon>
        <taxon>Euteleostomi</taxon>
        <taxon>Actinopterygii</taxon>
        <taxon>Neopterygii</taxon>
        <taxon>Teleostei</taxon>
        <taxon>Neoteleostei</taxon>
        <taxon>Acanthomorphata</taxon>
        <taxon>Eupercaria</taxon>
        <taxon>Perciformes</taxon>
        <taxon>Cottioidei</taxon>
        <taxon>Gasterosteales</taxon>
        <taxon>Gasterosteidae</taxon>
        <taxon>Gasterosteus</taxon>
    </lineage>
</organism>
<keyword evidence="12" id="KW-0812">Transmembrane</keyword>
<evidence type="ECO:0000256" key="8">
    <source>
        <dbReference type="ARBA" id="ARBA00023274"/>
    </source>
</evidence>
<dbReference type="Ensembl" id="ENSGACT00000078463.1">
    <property type="protein sequence ID" value="ENSGACP00000051897.1"/>
    <property type="gene ID" value="ENSGACG00000032657.1"/>
</dbReference>
<comment type="subcellular location">
    <subcellularLocation>
        <location evidence="1 11">Nucleus</location>
    </subcellularLocation>
</comment>
<evidence type="ECO:0000256" key="7">
    <source>
        <dbReference type="ARBA" id="ARBA00023242"/>
    </source>
</evidence>
<dbReference type="InterPro" id="IPR001163">
    <property type="entry name" value="Sm_dom_euk/arc"/>
</dbReference>
<keyword evidence="6 11" id="KW-0508">mRNA splicing</keyword>
<dbReference type="GeneTree" id="ENSGT00940000154818"/>
<evidence type="ECO:0000256" key="1">
    <source>
        <dbReference type="ARBA" id="ARBA00004123"/>
    </source>
</evidence>
<evidence type="ECO:0000256" key="12">
    <source>
        <dbReference type="SAM" id="Phobius"/>
    </source>
</evidence>
<evidence type="ECO:0000256" key="4">
    <source>
        <dbReference type="ARBA" id="ARBA00022728"/>
    </source>
</evidence>
<reference evidence="14" key="2">
    <citation type="submission" date="2025-08" db="UniProtKB">
        <authorList>
            <consortium name="Ensembl"/>
        </authorList>
    </citation>
    <scope>IDENTIFICATION</scope>
</reference>
<dbReference type="GO" id="GO:0071013">
    <property type="term" value="C:catalytic step 2 spliceosome"/>
    <property type="evidence" value="ECO:0007669"/>
    <property type="project" value="TreeGrafter"/>
</dbReference>
<dbReference type="InterPro" id="IPR016487">
    <property type="entry name" value="Lsm6/sSmF"/>
</dbReference>
<dbReference type="GO" id="GO:0000398">
    <property type="term" value="P:mRNA splicing, via spliceosome"/>
    <property type="evidence" value="ECO:0007669"/>
    <property type="project" value="InterPro"/>
</dbReference>
<evidence type="ECO:0000259" key="13">
    <source>
        <dbReference type="PROSITE" id="PS52002"/>
    </source>
</evidence>
<dbReference type="GO" id="GO:0003723">
    <property type="term" value="F:RNA binding"/>
    <property type="evidence" value="ECO:0007669"/>
    <property type="project" value="UniProtKB-UniRule"/>
</dbReference>
<comment type="function">
    <text evidence="10">Plays a role in pre-mRNA splicing as a core component of the spliceosomal U1, U2, U4 and U5 small nuclear ribonucleoproteins (snRNPs), the building blocks of the spliceosome.</text>
</comment>
<dbReference type="FunFam" id="2.30.30.100:FF:000011">
    <property type="entry name" value="small nuclear ribonucleoprotein F"/>
    <property type="match status" value="1"/>
</dbReference>
<dbReference type="GO" id="GO:0005685">
    <property type="term" value="C:U1 snRNP"/>
    <property type="evidence" value="ECO:0007669"/>
    <property type="project" value="TreeGrafter"/>
</dbReference>
<evidence type="ECO:0000256" key="6">
    <source>
        <dbReference type="ARBA" id="ARBA00023187"/>
    </source>
</evidence>
<dbReference type="PROSITE" id="PS52002">
    <property type="entry name" value="SM"/>
    <property type="match status" value="1"/>
</dbReference>
<evidence type="ECO:0000256" key="10">
    <source>
        <dbReference type="ARBA" id="ARBA00058057"/>
    </source>
</evidence>
<accession>A0AAQ4QN03</accession>
<name>A0AAQ4QN03_GASAC</name>
<evidence type="ECO:0000256" key="5">
    <source>
        <dbReference type="ARBA" id="ARBA00022884"/>
    </source>
</evidence>
<keyword evidence="4 11" id="KW-0747">Spliceosome</keyword>
<evidence type="ECO:0000256" key="9">
    <source>
        <dbReference type="ARBA" id="ARBA00030144"/>
    </source>
</evidence>
<dbReference type="PANTHER" id="PTHR11021:SF0">
    <property type="entry name" value="SMALL NUCLEAR RIBONUCLEOPROTEIN F"/>
    <property type="match status" value="1"/>
</dbReference>
<keyword evidence="12" id="KW-1133">Transmembrane helix</keyword>
<evidence type="ECO:0000256" key="3">
    <source>
        <dbReference type="ARBA" id="ARBA00022664"/>
    </source>
</evidence>
<protein>
    <recommendedName>
        <fullName evidence="9">Sm protein F</fullName>
    </recommendedName>
</protein>
<dbReference type="PANTHER" id="PTHR11021">
    <property type="entry name" value="SMALL NUCLEAR RIBONUCLEOPROTEIN F SNRNP-F"/>
    <property type="match status" value="1"/>
</dbReference>
<sequence length="99" mass="11101">MSLPLNPKPFLNGLTGKPVMVKLKWGMEYKGYLVSVDGYMNMQLANTEEYVDGALAGHLGEVLVRYVINLKHLYSITGLVVASRYLILPFLMFFSSRGN</sequence>
<proteinExistence type="inferred from homology"/>
<dbReference type="AlphaFoldDB" id="A0AAQ4QN03"/>
<reference evidence="14 15" key="1">
    <citation type="journal article" date="2021" name="G3 (Bethesda)">
        <title>Improved contiguity of the threespine stickleback genome using long-read sequencing.</title>
        <authorList>
            <person name="Nath S."/>
            <person name="Shaw D.E."/>
            <person name="White M.A."/>
        </authorList>
    </citation>
    <scope>NUCLEOTIDE SEQUENCE [LARGE SCALE GENOMIC DNA]</scope>
    <source>
        <strain evidence="14 15">Lake Benthic</strain>
    </source>
</reference>
<evidence type="ECO:0000313" key="15">
    <source>
        <dbReference type="Proteomes" id="UP000007635"/>
    </source>
</evidence>
<dbReference type="GO" id="GO:0034715">
    <property type="term" value="C:pICln-Sm protein complex"/>
    <property type="evidence" value="ECO:0007669"/>
    <property type="project" value="TreeGrafter"/>
</dbReference>
<evidence type="ECO:0000256" key="2">
    <source>
        <dbReference type="ARBA" id="ARBA00007927"/>
    </source>
</evidence>
<dbReference type="Pfam" id="PF01423">
    <property type="entry name" value="LSM"/>
    <property type="match status" value="1"/>
</dbReference>
<dbReference type="SMART" id="SM00651">
    <property type="entry name" value="Sm"/>
    <property type="match status" value="1"/>
</dbReference>
<keyword evidence="5 11" id="KW-0694">RNA-binding</keyword>
<comment type="similarity">
    <text evidence="2 11">Belongs to the snRNP Sm proteins family. SmF/LSm6 subfamily.</text>
</comment>
<dbReference type="SUPFAM" id="SSF50182">
    <property type="entry name" value="Sm-like ribonucleoproteins"/>
    <property type="match status" value="1"/>
</dbReference>
<reference evidence="14" key="3">
    <citation type="submission" date="2025-09" db="UniProtKB">
        <authorList>
            <consortium name="Ensembl"/>
        </authorList>
    </citation>
    <scope>IDENTIFICATION</scope>
</reference>
<evidence type="ECO:0000313" key="14">
    <source>
        <dbReference type="Ensembl" id="ENSGACP00000051897.1"/>
    </source>
</evidence>
<dbReference type="InterPro" id="IPR047575">
    <property type="entry name" value="Sm"/>
</dbReference>
<keyword evidence="12" id="KW-0472">Membrane</keyword>
<evidence type="ECO:0000256" key="11">
    <source>
        <dbReference type="PIRNR" id="PIRNR006609"/>
    </source>
</evidence>
<dbReference type="CDD" id="cd01722">
    <property type="entry name" value="Sm_F"/>
    <property type="match status" value="1"/>
</dbReference>
<dbReference type="Gene3D" id="2.30.30.100">
    <property type="match status" value="1"/>
</dbReference>
<keyword evidence="7 11" id="KW-0539">Nucleus</keyword>
<feature type="transmembrane region" description="Helical" evidence="12">
    <location>
        <begin position="73"/>
        <end position="94"/>
    </location>
</feature>
<dbReference type="InterPro" id="IPR010920">
    <property type="entry name" value="LSM_dom_sf"/>
</dbReference>
<keyword evidence="3 11" id="KW-0507">mRNA processing</keyword>
<keyword evidence="8 11" id="KW-0687">Ribonucleoprotein</keyword>
<feature type="domain" description="Sm" evidence="13">
    <location>
        <begin position="6"/>
        <end position="82"/>
    </location>
</feature>
<dbReference type="Proteomes" id="UP000007635">
    <property type="component" value="Chromosome IV"/>
</dbReference>